<dbReference type="Proteomes" id="UP001175000">
    <property type="component" value="Unassembled WGS sequence"/>
</dbReference>
<sequence>MNPYFQQTSLYQPLQRGWIRLATLHPGSTNDAIIVTLNPAQLCPQPSQYYEALSYVWGTPGRSGQVIVNGIAITVAPNLALALQSLRFTDRPRTLWVDAICINQVDNAEKSHQVELMATVYKLADKVLIHLGRSKGPSDEEAMETIAAVDRPLTAEITRQVFDSIFTNPWFERVWVVQEAALAKVAIVILGNKAVRWDCFTAWPMRAAPYQIDRVIPGILALPPRFQPVEGSFLQRLHETRPLKATMPSDKVFGLLGLIPDRDPWIQLVDYAMPTARVFSAVAKCFVDHERSLRFLSAVHPDPFGYSGMYYHHLKDDERHLPSWVPDWSVNPDVTPLGIGRDFREPYNAGGYPAVASASGNRLVAKGVLLDTVKLTGSSYDATGSGDSNGWVTLKGQLSQIQRSNTNKQLAPVREWTAGGLSSLLGEIASRIAERPAITSTTQQQSMDSAELRKLARWADMFEAPEGCDPSACCSDARASFRAVTTAAPPTTLQGEEIGCRRWKSKTGIATHLELDGSLGRVCYGRQVFETESGLVGLGPEGMQPGDRVVILLGGPVPYVIRKQKGDEQAHTFIGECYVLGAMGGEGLKHLHDELQALGHYLGPCGPPICEGKLQAFEIV</sequence>
<dbReference type="Pfam" id="PF26639">
    <property type="entry name" value="Het-6_barrel"/>
    <property type="match status" value="1"/>
</dbReference>
<gene>
    <name evidence="2" type="ORF">B0T14DRAFT_561376</name>
</gene>
<reference evidence="2" key="1">
    <citation type="submission" date="2023-06" db="EMBL/GenBank/DDBJ databases">
        <title>Genome-scale phylogeny and comparative genomics of the fungal order Sordariales.</title>
        <authorList>
            <consortium name="Lawrence Berkeley National Laboratory"/>
            <person name="Hensen N."/>
            <person name="Bonometti L."/>
            <person name="Westerberg I."/>
            <person name="Brannstrom I.O."/>
            <person name="Guillou S."/>
            <person name="Cros-Aarteil S."/>
            <person name="Calhoun S."/>
            <person name="Haridas S."/>
            <person name="Kuo A."/>
            <person name="Mondo S."/>
            <person name="Pangilinan J."/>
            <person name="Riley R."/>
            <person name="Labutti K."/>
            <person name="Andreopoulos B."/>
            <person name="Lipzen A."/>
            <person name="Chen C."/>
            <person name="Yanf M."/>
            <person name="Daum C."/>
            <person name="Ng V."/>
            <person name="Clum A."/>
            <person name="Steindorff A."/>
            <person name="Ohm R."/>
            <person name="Martin F."/>
            <person name="Silar P."/>
            <person name="Natvig D."/>
            <person name="Lalanne C."/>
            <person name="Gautier V."/>
            <person name="Ament-Velasquez S.L."/>
            <person name="Kruys A."/>
            <person name="Hutchinson M.I."/>
            <person name="Powell A.J."/>
            <person name="Barry K."/>
            <person name="Miller A.N."/>
            <person name="Grigoriev I.V."/>
            <person name="Debuchy R."/>
            <person name="Gladieux P."/>
            <person name="Thoren M.H."/>
            <person name="Johannesson H."/>
        </authorList>
    </citation>
    <scope>NUCLEOTIDE SEQUENCE</scope>
    <source>
        <strain evidence="2">CBS 606.72</strain>
    </source>
</reference>
<dbReference type="AlphaFoldDB" id="A0AA40CCX0"/>
<dbReference type="PANTHER" id="PTHR24148:SF82">
    <property type="entry name" value="HETEROKARYON INCOMPATIBILITY DOMAIN-CONTAINING PROTEIN"/>
    <property type="match status" value="1"/>
</dbReference>
<accession>A0AA40CCX0</accession>
<dbReference type="InterPro" id="IPR010730">
    <property type="entry name" value="HET"/>
</dbReference>
<dbReference type="Pfam" id="PF06985">
    <property type="entry name" value="HET"/>
    <property type="match status" value="1"/>
</dbReference>
<evidence type="ECO:0000313" key="2">
    <source>
        <dbReference type="EMBL" id="KAK0633832.1"/>
    </source>
</evidence>
<protein>
    <submittedName>
        <fullName evidence="2">Heterokaryon incompatibility protein-domain-containing protein</fullName>
    </submittedName>
</protein>
<dbReference type="EMBL" id="JAULSU010000001">
    <property type="protein sequence ID" value="KAK0633832.1"/>
    <property type="molecule type" value="Genomic_DNA"/>
</dbReference>
<dbReference type="InterPro" id="IPR052895">
    <property type="entry name" value="HetReg/Transcr_Mod"/>
</dbReference>
<keyword evidence="3" id="KW-1185">Reference proteome</keyword>
<organism evidence="2 3">
    <name type="scientific">Immersiella caudata</name>
    <dbReference type="NCBI Taxonomy" id="314043"/>
    <lineage>
        <taxon>Eukaryota</taxon>
        <taxon>Fungi</taxon>
        <taxon>Dikarya</taxon>
        <taxon>Ascomycota</taxon>
        <taxon>Pezizomycotina</taxon>
        <taxon>Sordariomycetes</taxon>
        <taxon>Sordariomycetidae</taxon>
        <taxon>Sordariales</taxon>
        <taxon>Lasiosphaeriaceae</taxon>
        <taxon>Immersiella</taxon>
    </lineage>
</organism>
<name>A0AA40CCX0_9PEZI</name>
<feature type="domain" description="Heterokaryon incompatibility" evidence="1">
    <location>
        <begin position="50"/>
        <end position="179"/>
    </location>
</feature>
<proteinExistence type="predicted"/>
<evidence type="ECO:0000259" key="1">
    <source>
        <dbReference type="Pfam" id="PF06985"/>
    </source>
</evidence>
<comment type="caution">
    <text evidence="2">The sequence shown here is derived from an EMBL/GenBank/DDBJ whole genome shotgun (WGS) entry which is preliminary data.</text>
</comment>
<dbReference type="PANTHER" id="PTHR24148">
    <property type="entry name" value="ANKYRIN REPEAT DOMAIN-CONTAINING PROTEIN 39 HOMOLOG-RELATED"/>
    <property type="match status" value="1"/>
</dbReference>
<evidence type="ECO:0000313" key="3">
    <source>
        <dbReference type="Proteomes" id="UP001175000"/>
    </source>
</evidence>